<evidence type="ECO:0000256" key="1">
    <source>
        <dbReference type="PROSITE-ProRule" id="PRU00473"/>
    </source>
</evidence>
<feature type="region of interest" description="Disordered" evidence="2">
    <location>
        <begin position="361"/>
        <end position="382"/>
    </location>
</feature>
<keyword evidence="3" id="KW-0732">Signal</keyword>
<protein>
    <submittedName>
        <fullName evidence="5">Membrane protein</fullName>
    </submittedName>
</protein>
<feature type="chain" id="PRO_5012413471" evidence="3">
    <location>
        <begin position="31"/>
        <end position="382"/>
    </location>
</feature>
<dbReference type="InterPro" id="IPR050330">
    <property type="entry name" value="Bact_OuterMem_StrucFunc"/>
</dbReference>
<keyword evidence="6" id="KW-1185">Reference proteome</keyword>
<dbReference type="STRING" id="1539051.AL01_05515"/>
<name>A0A1S8GPD0_9PROT</name>
<evidence type="ECO:0000313" key="6">
    <source>
        <dbReference type="Proteomes" id="UP000200980"/>
    </source>
</evidence>
<dbReference type="PROSITE" id="PS51123">
    <property type="entry name" value="OMPA_2"/>
    <property type="match status" value="1"/>
</dbReference>
<dbReference type="Pfam" id="PF00691">
    <property type="entry name" value="OmpA"/>
    <property type="match status" value="1"/>
</dbReference>
<dbReference type="Proteomes" id="UP000200980">
    <property type="component" value="Unassembled WGS sequence"/>
</dbReference>
<sequence>MIARTSITSLLTRSAFVACLSAMAFGVAKAQPVRGLYVAGAAGASFNQSQTVNPHTKLFAHGRDDFATGITGLGSIGWGLGDGFRVELEGNYRNNRLSRFHSPGFSSTAHGHQQKYGGMANALFDMDIGQNWIYPYFGAGIGYGSQFTNTRILGTGADKGYKQRTRDSAGGFAYQGIFGLSLPVPWVVGLSTTMEYRFYTITGHHRHYTTASYNIANPESGPVSGKRGSRTDFNHSLMLGLRYEFNPAPPPPAQKPTFSSAPAPTPVRTYLVFFDWDRDNLSDRARAIVETAARSSTSAQFTRIQVNGHTDSSAAHPGSKKAAAYNMALSLRRAQAVKAELIRDGVPAGVIDVHGFGDSKPLVSTRPGKAEAQNRRVEIDLQ</sequence>
<dbReference type="SUPFAM" id="SSF56925">
    <property type="entry name" value="OMPA-like"/>
    <property type="match status" value="1"/>
</dbReference>
<evidence type="ECO:0000256" key="2">
    <source>
        <dbReference type="SAM" id="MobiDB-lite"/>
    </source>
</evidence>
<feature type="signal peptide" evidence="3">
    <location>
        <begin position="1"/>
        <end position="30"/>
    </location>
</feature>
<accession>A0A1S8GPD0</accession>
<reference evidence="5 6" key="1">
    <citation type="journal article" date="2016" name="PLoS ONE">
        <title>Whole-Genome Sequence Analysis of Bombella intestini LMG 28161T, a Novel Acetic Acid Bacterium Isolated from the Crop of a Red-Tailed Bumble Bee, Bombus lapidarius.</title>
        <authorList>
            <person name="Li L."/>
            <person name="Illeghems K."/>
            <person name="Van Kerrebroeck S."/>
            <person name="Borremans W."/>
            <person name="Cleenwerck I."/>
            <person name="Smagghe G."/>
            <person name="De Vuyst L."/>
            <person name="Vandamme P."/>
        </authorList>
    </citation>
    <scope>NUCLEOTIDE SEQUENCE [LARGE SCALE GENOMIC DNA]</scope>
    <source>
        <strain evidence="5 6">R-52487</strain>
    </source>
</reference>
<keyword evidence="1" id="KW-0472">Membrane</keyword>
<gene>
    <name evidence="5" type="ORF">AL01_05515</name>
</gene>
<dbReference type="InterPro" id="IPR011250">
    <property type="entry name" value="OMP/PagP_B-barrel"/>
</dbReference>
<dbReference type="InterPro" id="IPR036737">
    <property type="entry name" value="OmpA-like_sf"/>
</dbReference>
<organism evidence="5 6">
    <name type="scientific">Bombella intestini</name>
    <dbReference type="NCBI Taxonomy" id="1539051"/>
    <lineage>
        <taxon>Bacteria</taxon>
        <taxon>Pseudomonadati</taxon>
        <taxon>Pseudomonadota</taxon>
        <taxon>Alphaproteobacteria</taxon>
        <taxon>Acetobacterales</taxon>
        <taxon>Acetobacteraceae</taxon>
        <taxon>Bombella</taxon>
    </lineage>
</organism>
<dbReference type="Gene3D" id="3.30.1330.60">
    <property type="entry name" value="OmpA-like domain"/>
    <property type="match status" value="1"/>
</dbReference>
<dbReference type="GO" id="GO:0016020">
    <property type="term" value="C:membrane"/>
    <property type="evidence" value="ECO:0007669"/>
    <property type="project" value="UniProtKB-UniRule"/>
</dbReference>
<evidence type="ECO:0000313" key="5">
    <source>
        <dbReference type="EMBL" id="OOL18262.1"/>
    </source>
</evidence>
<proteinExistence type="predicted"/>
<dbReference type="SUPFAM" id="SSF103088">
    <property type="entry name" value="OmpA-like"/>
    <property type="match status" value="1"/>
</dbReference>
<comment type="caution">
    <text evidence="5">The sequence shown here is derived from an EMBL/GenBank/DDBJ whole genome shotgun (WGS) entry which is preliminary data.</text>
</comment>
<evidence type="ECO:0000256" key="3">
    <source>
        <dbReference type="SAM" id="SignalP"/>
    </source>
</evidence>
<dbReference type="AlphaFoldDB" id="A0A1S8GPD0"/>
<dbReference type="OrthoDB" id="189250at2"/>
<dbReference type="Gene3D" id="2.40.160.20">
    <property type="match status" value="1"/>
</dbReference>
<dbReference type="InterPro" id="IPR006665">
    <property type="entry name" value="OmpA-like"/>
</dbReference>
<dbReference type="PANTHER" id="PTHR30329:SF21">
    <property type="entry name" value="LIPOPROTEIN YIAD-RELATED"/>
    <property type="match status" value="1"/>
</dbReference>
<dbReference type="EMBL" id="JATM01000003">
    <property type="protein sequence ID" value="OOL18262.1"/>
    <property type="molecule type" value="Genomic_DNA"/>
</dbReference>
<dbReference type="PANTHER" id="PTHR30329">
    <property type="entry name" value="STATOR ELEMENT OF FLAGELLAR MOTOR COMPLEX"/>
    <property type="match status" value="1"/>
</dbReference>
<evidence type="ECO:0000259" key="4">
    <source>
        <dbReference type="PROSITE" id="PS51123"/>
    </source>
</evidence>
<feature type="compositionally biased region" description="Basic and acidic residues" evidence="2">
    <location>
        <begin position="368"/>
        <end position="382"/>
    </location>
</feature>
<dbReference type="RefSeq" id="WP_077396438.1">
    <property type="nucleotide sequence ID" value="NZ_JATM01000003.1"/>
</dbReference>
<feature type="domain" description="OmpA-like" evidence="4">
    <location>
        <begin position="261"/>
        <end position="382"/>
    </location>
</feature>
<dbReference type="CDD" id="cd07185">
    <property type="entry name" value="OmpA_C-like"/>
    <property type="match status" value="1"/>
</dbReference>